<evidence type="ECO:0000256" key="3">
    <source>
        <dbReference type="ARBA" id="ARBA00022781"/>
    </source>
</evidence>
<dbReference type="OrthoDB" id="9802471at2"/>
<keyword evidence="7" id="KW-1003">Cell membrane</keyword>
<dbReference type="EMBL" id="CP011071">
    <property type="protein sequence ID" value="AKA35024.1"/>
    <property type="molecule type" value="Genomic_DNA"/>
</dbReference>
<keyword evidence="2 7" id="KW-0813">Transport</keyword>
<organism evidence="8 9">
    <name type="scientific">Flagellimonas lutaonensis</name>
    <dbReference type="NCBI Taxonomy" id="516051"/>
    <lineage>
        <taxon>Bacteria</taxon>
        <taxon>Pseudomonadati</taxon>
        <taxon>Bacteroidota</taxon>
        <taxon>Flavobacteriia</taxon>
        <taxon>Flavobacteriales</taxon>
        <taxon>Flavobacteriaceae</taxon>
        <taxon>Flagellimonas</taxon>
    </lineage>
</organism>
<dbReference type="GO" id="GO:0045259">
    <property type="term" value="C:proton-transporting ATP synthase complex"/>
    <property type="evidence" value="ECO:0007669"/>
    <property type="project" value="UniProtKB-KW"/>
</dbReference>
<protein>
    <recommendedName>
        <fullName evidence="7">ATP synthase subunit delta</fullName>
    </recommendedName>
    <alternativeName>
        <fullName evidence="7">ATP synthase F(1) sector subunit delta</fullName>
    </alternativeName>
    <alternativeName>
        <fullName evidence="7">F-type ATPase subunit delta</fullName>
        <shortName evidence="7">F-ATPase subunit delta</shortName>
    </alternativeName>
</protein>
<keyword evidence="4 7" id="KW-0406">Ion transport</keyword>
<keyword evidence="7" id="KW-0139">CF(1)</keyword>
<dbReference type="Pfam" id="PF00213">
    <property type="entry name" value="OSCP"/>
    <property type="match status" value="1"/>
</dbReference>
<dbReference type="STRING" id="516051.VC82_1400"/>
<dbReference type="KEGG" id="mlt:VC82_1400"/>
<dbReference type="SUPFAM" id="SSF47928">
    <property type="entry name" value="N-terminal domain of the delta subunit of the F1F0-ATP synthase"/>
    <property type="match status" value="1"/>
</dbReference>
<comment type="function">
    <text evidence="7">This protein is part of the stalk that links CF(0) to CF(1). It either transmits conformational changes from CF(0) to CF(1) or is implicated in proton conduction.</text>
</comment>
<dbReference type="InterPro" id="IPR026015">
    <property type="entry name" value="ATP_synth_OSCP/delta_N_sf"/>
</dbReference>
<keyword evidence="5 7" id="KW-0472">Membrane</keyword>
<dbReference type="GO" id="GO:0046933">
    <property type="term" value="F:proton-transporting ATP synthase activity, rotational mechanism"/>
    <property type="evidence" value="ECO:0007669"/>
    <property type="project" value="UniProtKB-UniRule"/>
</dbReference>
<evidence type="ECO:0000256" key="4">
    <source>
        <dbReference type="ARBA" id="ARBA00023065"/>
    </source>
</evidence>
<reference evidence="8 9" key="1">
    <citation type="submission" date="2015-03" db="EMBL/GenBank/DDBJ databases">
        <title>Complete genome sequence of Muricauda lutaonensis CC-HSB-11T, isolated from a coastal hot spring.</title>
        <authorList>
            <person name="Kim K.M."/>
        </authorList>
    </citation>
    <scope>NUCLEOTIDE SEQUENCE [LARGE SCALE GENOMIC DNA]</scope>
    <source>
        <strain evidence="8 9">CC-HSB-11</strain>
    </source>
</reference>
<evidence type="ECO:0000256" key="6">
    <source>
        <dbReference type="ARBA" id="ARBA00023310"/>
    </source>
</evidence>
<evidence type="ECO:0000313" key="9">
    <source>
        <dbReference type="Proteomes" id="UP000032726"/>
    </source>
</evidence>
<dbReference type="PRINTS" id="PR00125">
    <property type="entry name" value="ATPASEDELTA"/>
</dbReference>
<dbReference type="PATRIC" id="fig|516051.4.peg.1447"/>
<evidence type="ECO:0000256" key="7">
    <source>
        <dbReference type="HAMAP-Rule" id="MF_01416"/>
    </source>
</evidence>
<gene>
    <name evidence="7" type="primary">atpH</name>
    <name evidence="8" type="ORF">VC82_1400</name>
</gene>
<dbReference type="InterPro" id="IPR020781">
    <property type="entry name" value="ATPase_OSCP/d_CS"/>
</dbReference>
<sequence length="179" mass="19717">MSDSRAALRYAKAVLDLAVEKKAADKVEQDMRDIVATISGSDELRAMLANPVVNGETKKEALNAIFGKSHEITKGLINTITENKRISLLNEIALKFTILNKDMKGEGVAFVTTAVPLTADIEKKVLRQLNKITDDKVTIENKVDESIIGGFILRIGDLQYDASVANKLNKLKREFTNSL</sequence>
<keyword evidence="9" id="KW-1185">Reference proteome</keyword>
<evidence type="ECO:0000256" key="1">
    <source>
        <dbReference type="ARBA" id="ARBA00004370"/>
    </source>
</evidence>
<accession>A0A0D5YT21</accession>
<evidence type="ECO:0000256" key="5">
    <source>
        <dbReference type="ARBA" id="ARBA00023136"/>
    </source>
</evidence>
<dbReference type="Proteomes" id="UP000032726">
    <property type="component" value="Chromosome"/>
</dbReference>
<evidence type="ECO:0000256" key="2">
    <source>
        <dbReference type="ARBA" id="ARBA00022448"/>
    </source>
</evidence>
<evidence type="ECO:0000313" key="8">
    <source>
        <dbReference type="EMBL" id="AKA35024.1"/>
    </source>
</evidence>
<comment type="similarity">
    <text evidence="7">Belongs to the ATPase delta chain family.</text>
</comment>
<dbReference type="PROSITE" id="PS00389">
    <property type="entry name" value="ATPASE_DELTA"/>
    <property type="match status" value="1"/>
</dbReference>
<dbReference type="PANTHER" id="PTHR11910">
    <property type="entry name" value="ATP SYNTHASE DELTA CHAIN"/>
    <property type="match status" value="1"/>
</dbReference>
<comment type="function">
    <text evidence="7">F(1)F(0) ATP synthase produces ATP from ADP in the presence of a proton or sodium gradient. F-type ATPases consist of two structural domains, F(1) containing the extramembraneous catalytic core and F(0) containing the membrane proton channel, linked together by a central stalk and a peripheral stalk. During catalysis, ATP synthesis in the catalytic domain of F(1) is coupled via a rotary mechanism of the central stalk subunits to proton translocation.</text>
</comment>
<dbReference type="NCBIfam" id="TIGR01145">
    <property type="entry name" value="ATP_synt_delta"/>
    <property type="match status" value="1"/>
</dbReference>
<keyword evidence="3 7" id="KW-0375">Hydrogen ion transport</keyword>
<dbReference type="HAMAP" id="MF_01416">
    <property type="entry name" value="ATP_synth_delta_bact"/>
    <property type="match status" value="1"/>
</dbReference>
<comment type="subcellular location">
    <subcellularLocation>
        <location evidence="7">Cell membrane</location>
        <topology evidence="7">Peripheral membrane protein</topology>
    </subcellularLocation>
    <subcellularLocation>
        <location evidence="1">Membrane</location>
    </subcellularLocation>
</comment>
<proteinExistence type="inferred from homology"/>
<dbReference type="InterPro" id="IPR000711">
    <property type="entry name" value="ATPase_OSCP/dsu"/>
</dbReference>
<dbReference type="GO" id="GO:0005886">
    <property type="term" value="C:plasma membrane"/>
    <property type="evidence" value="ECO:0007669"/>
    <property type="project" value="UniProtKB-SubCell"/>
</dbReference>
<dbReference type="RefSeq" id="WP_045801728.1">
    <property type="nucleotide sequence ID" value="NZ_CP011071.1"/>
</dbReference>
<name>A0A0D5YT21_9FLAO</name>
<keyword evidence="6 7" id="KW-0066">ATP synthesis</keyword>
<dbReference type="AlphaFoldDB" id="A0A0D5YT21"/>
<dbReference type="Gene3D" id="1.10.520.20">
    <property type="entry name" value="N-terminal domain of the delta subunit of the F1F0-ATP synthase"/>
    <property type="match status" value="1"/>
</dbReference>
<dbReference type="HOGENOM" id="CLU_085114_4_1_10"/>